<dbReference type="InterPro" id="IPR003495">
    <property type="entry name" value="CobW/HypB/UreG_nucleotide-bd"/>
</dbReference>
<accession>A0A2J6SSL7</accession>
<protein>
    <submittedName>
        <fullName evidence="3">CobW-domain-containing protein</fullName>
    </submittedName>
</protein>
<feature type="region of interest" description="Disordered" evidence="1">
    <location>
        <begin position="208"/>
        <end position="245"/>
    </location>
</feature>
<feature type="compositionally biased region" description="Basic and acidic residues" evidence="1">
    <location>
        <begin position="236"/>
        <end position="245"/>
    </location>
</feature>
<reference evidence="3 4" key="1">
    <citation type="submission" date="2016-04" db="EMBL/GenBank/DDBJ databases">
        <title>A degradative enzymes factory behind the ericoid mycorrhizal symbiosis.</title>
        <authorList>
            <consortium name="DOE Joint Genome Institute"/>
            <person name="Martino E."/>
            <person name="Morin E."/>
            <person name="Grelet G."/>
            <person name="Kuo A."/>
            <person name="Kohler A."/>
            <person name="Daghino S."/>
            <person name="Barry K."/>
            <person name="Choi C."/>
            <person name="Cichocki N."/>
            <person name="Clum A."/>
            <person name="Copeland A."/>
            <person name="Hainaut M."/>
            <person name="Haridas S."/>
            <person name="Labutti K."/>
            <person name="Lindquist E."/>
            <person name="Lipzen A."/>
            <person name="Khouja H.-R."/>
            <person name="Murat C."/>
            <person name="Ohm R."/>
            <person name="Olson A."/>
            <person name="Spatafora J."/>
            <person name="Veneault-Fourrey C."/>
            <person name="Henrissat B."/>
            <person name="Grigoriev I."/>
            <person name="Martin F."/>
            <person name="Perotto S."/>
        </authorList>
    </citation>
    <scope>NUCLEOTIDE SEQUENCE [LARGE SCALE GENOMIC DNA]</scope>
    <source>
        <strain evidence="3 4">E</strain>
    </source>
</reference>
<proteinExistence type="predicted"/>
<dbReference type="CDD" id="cd03112">
    <property type="entry name" value="CobW-like"/>
    <property type="match status" value="1"/>
</dbReference>
<evidence type="ECO:0000259" key="2">
    <source>
        <dbReference type="Pfam" id="PF02492"/>
    </source>
</evidence>
<dbReference type="OrthoDB" id="259708at2759"/>
<dbReference type="STRING" id="1095630.A0A2J6SSL7"/>
<organism evidence="3 4">
    <name type="scientific">Hyaloscypha bicolor E</name>
    <dbReference type="NCBI Taxonomy" id="1095630"/>
    <lineage>
        <taxon>Eukaryota</taxon>
        <taxon>Fungi</taxon>
        <taxon>Dikarya</taxon>
        <taxon>Ascomycota</taxon>
        <taxon>Pezizomycotina</taxon>
        <taxon>Leotiomycetes</taxon>
        <taxon>Helotiales</taxon>
        <taxon>Hyaloscyphaceae</taxon>
        <taxon>Hyaloscypha</taxon>
        <taxon>Hyaloscypha bicolor</taxon>
    </lineage>
</organism>
<dbReference type="Proteomes" id="UP000235371">
    <property type="component" value="Unassembled WGS sequence"/>
</dbReference>
<evidence type="ECO:0000313" key="3">
    <source>
        <dbReference type="EMBL" id="PMD53757.1"/>
    </source>
</evidence>
<dbReference type="PANTHER" id="PTHR13748:SF62">
    <property type="entry name" value="COBW DOMAIN-CONTAINING PROTEIN"/>
    <property type="match status" value="1"/>
</dbReference>
<dbReference type="SUPFAM" id="SSF52540">
    <property type="entry name" value="P-loop containing nucleoside triphosphate hydrolases"/>
    <property type="match status" value="1"/>
</dbReference>
<dbReference type="InterPro" id="IPR027417">
    <property type="entry name" value="P-loop_NTPase"/>
</dbReference>
<dbReference type="InterPro" id="IPR051316">
    <property type="entry name" value="Zinc-reg_GTPase_activator"/>
</dbReference>
<gene>
    <name evidence="3" type="ORF">K444DRAFT_618948</name>
</gene>
<sequence length="387" mass="41600">MPPIPITILTGFLGSGKTTLLLNLLPQLLSQNPTYKLALLKNEFGDLAVDSQLASASSIGGVRELLNGCICCNLVGQLDEALKELAETVNPDRIVVETSGSAFPATLAMEVNRLSRETNGAYTLDGVIHVIDVENWAGYSDTSYTAKIQARYTDLIVFNKWEVAGEQRMEVCLDRVGDLEESIAWVKSDRGRVPVDVVFGVDGGLARTLGEEPSPQVNGHGHDHSRGENGAGGHGRGHENGKGHQSEVEVLSITLSSSSPTSVIDASKLEKLLKSAPKDEVYRIKAVLAASSHISSSDSESSPASSSEDNTAGVRYILNWAFGRWTCTLVGKAGEEHESSSGVVLRMTMILARFESKKWKKRIETQGFVELFGDGGEKGTLTVDKIA</sequence>
<evidence type="ECO:0000313" key="4">
    <source>
        <dbReference type="Proteomes" id="UP000235371"/>
    </source>
</evidence>
<feature type="domain" description="CobW/HypB/UreG nucleotide-binding" evidence="2">
    <location>
        <begin position="5"/>
        <end position="183"/>
    </location>
</feature>
<dbReference type="GO" id="GO:0005737">
    <property type="term" value="C:cytoplasm"/>
    <property type="evidence" value="ECO:0007669"/>
    <property type="project" value="TreeGrafter"/>
</dbReference>
<keyword evidence="4" id="KW-1185">Reference proteome</keyword>
<dbReference type="AlphaFoldDB" id="A0A2J6SSL7"/>
<dbReference type="EMBL" id="KZ613871">
    <property type="protein sequence ID" value="PMD53757.1"/>
    <property type="molecule type" value="Genomic_DNA"/>
</dbReference>
<dbReference type="RefSeq" id="XP_024730661.1">
    <property type="nucleotide sequence ID" value="XM_024881423.1"/>
</dbReference>
<dbReference type="InParanoid" id="A0A2J6SSL7"/>
<dbReference type="GeneID" id="36589500"/>
<dbReference type="Gene3D" id="3.40.50.300">
    <property type="entry name" value="P-loop containing nucleotide triphosphate hydrolases"/>
    <property type="match status" value="1"/>
</dbReference>
<dbReference type="PANTHER" id="PTHR13748">
    <property type="entry name" value="COBW-RELATED"/>
    <property type="match status" value="1"/>
</dbReference>
<dbReference type="Pfam" id="PF02492">
    <property type="entry name" value="cobW"/>
    <property type="match status" value="1"/>
</dbReference>
<name>A0A2J6SSL7_9HELO</name>
<evidence type="ECO:0000256" key="1">
    <source>
        <dbReference type="SAM" id="MobiDB-lite"/>
    </source>
</evidence>